<gene>
    <name evidence="2" type="primary">ACYPI44554</name>
    <name evidence="3" type="synonym">100570074</name>
</gene>
<organism evidence="2">
    <name type="scientific">Acyrthosiphon pisum</name>
    <name type="common">Pea aphid</name>
    <dbReference type="NCBI Taxonomy" id="7029"/>
    <lineage>
        <taxon>Eukaryota</taxon>
        <taxon>Metazoa</taxon>
        <taxon>Ecdysozoa</taxon>
        <taxon>Arthropoda</taxon>
        <taxon>Hexapoda</taxon>
        <taxon>Insecta</taxon>
        <taxon>Pterygota</taxon>
        <taxon>Neoptera</taxon>
        <taxon>Paraneoptera</taxon>
        <taxon>Hemiptera</taxon>
        <taxon>Sternorrhyncha</taxon>
        <taxon>Aphidomorpha</taxon>
        <taxon>Aphidoidea</taxon>
        <taxon>Aphididae</taxon>
        <taxon>Macrosiphini</taxon>
        <taxon>Acyrthosiphon</taxon>
    </lineage>
</organism>
<keyword evidence="1" id="KW-0732">Signal</keyword>
<keyword evidence="4" id="KW-1185">Reference proteome</keyword>
<reference evidence="3" key="3">
    <citation type="submission" date="2022-06" db="UniProtKB">
        <authorList>
            <consortium name="EnsemblMetazoa"/>
        </authorList>
    </citation>
    <scope>IDENTIFICATION</scope>
</reference>
<dbReference type="InParanoid" id="C4WY41"/>
<dbReference type="RefSeq" id="NP_001233088.1">
    <property type="nucleotide sequence ID" value="NM_001246159.2"/>
</dbReference>
<dbReference type="Proteomes" id="UP000007819">
    <property type="component" value="Chromosome A1"/>
</dbReference>
<feature type="signal peptide" evidence="1">
    <location>
        <begin position="1"/>
        <end position="26"/>
    </location>
</feature>
<protein>
    <submittedName>
        <fullName evidence="2">ACYPI44554 protein</fullName>
    </submittedName>
</protein>
<accession>J9LN15</accession>
<reference evidence="2" key="1">
    <citation type="submission" date="2009-06" db="EMBL/GenBank/DDBJ databases">
        <title>A full-length cDNA resource of the pea aphid, Acyrthosiphon pisum.</title>
        <authorList>
            <person name="Shigenobu S."/>
            <person name="Nakabachi A."/>
            <person name="Richards S."/>
        </authorList>
    </citation>
    <scope>NUCLEOTIDE SEQUENCE</scope>
    <source>
        <strain evidence="2">LSR1</strain>
        <tissue evidence="2">Whole body</tissue>
    </source>
</reference>
<reference evidence="4" key="2">
    <citation type="submission" date="2010-06" db="EMBL/GenBank/DDBJ databases">
        <authorList>
            <person name="Jiang H."/>
            <person name="Abraham K."/>
            <person name="Ali S."/>
            <person name="Alsbrooks S.L."/>
            <person name="Anim B.N."/>
            <person name="Anosike U.S."/>
            <person name="Attaway T."/>
            <person name="Bandaranaike D.P."/>
            <person name="Battles P.K."/>
            <person name="Bell S.N."/>
            <person name="Bell A.V."/>
            <person name="Beltran B."/>
            <person name="Bickham C."/>
            <person name="Bustamante Y."/>
            <person name="Caleb T."/>
            <person name="Canada A."/>
            <person name="Cardenas V."/>
            <person name="Carter K."/>
            <person name="Chacko J."/>
            <person name="Chandrabose M.N."/>
            <person name="Chavez D."/>
            <person name="Chavez A."/>
            <person name="Chen L."/>
            <person name="Chu H.-S."/>
            <person name="Claassen K.J."/>
            <person name="Cockrell R."/>
            <person name="Collins M."/>
            <person name="Cooper J.A."/>
            <person name="Cree A."/>
            <person name="Curry S.M."/>
            <person name="Da Y."/>
            <person name="Dao M.D."/>
            <person name="Das B."/>
            <person name="Davila M.-L."/>
            <person name="Davy-Carroll L."/>
            <person name="Denson S."/>
            <person name="Dinh H."/>
            <person name="Ebong V.E."/>
            <person name="Edwards J.R."/>
            <person name="Egan A."/>
            <person name="El-Daye J."/>
            <person name="Escobedo L."/>
            <person name="Fernandez S."/>
            <person name="Fernando P.R."/>
            <person name="Flagg N."/>
            <person name="Forbes L.D."/>
            <person name="Fowler R.G."/>
            <person name="Fu Q."/>
            <person name="Gabisi R.A."/>
            <person name="Ganer J."/>
            <person name="Garbino Pronczuk A."/>
            <person name="Garcia R.M."/>
            <person name="Garner T."/>
            <person name="Garrett T.E."/>
            <person name="Gonzalez D.A."/>
            <person name="Hamid H."/>
            <person name="Hawkins E.S."/>
            <person name="Hirani K."/>
            <person name="Hogues M.E."/>
            <person name="Hollins B."/>
            <person name="Hsiao C.-H."/>
            <person name="Jabil R."/>
            <person name="James M.L."/>
            <person name="Jhangiani S.N."/>
            <person name="Johnson B."/>
            <person name="Johnson Q."/>
            <person name="Joshi V."/>
            <person name="Kalu J.B."/>
            <person name="Kam C."/>
            <person name="Kashfia A."/>
            <person name="Keebler J."/>
            <person name="Kisamo H."/>
            <person name="Kovar C.L."/>
            <person name="Lago L.A."/>
            <person name="Lai C.-Y."/>
            <person name="Laidlaw J."/>
            <person name="Lara F."/>
            <person name="Le T.-K."/>
            <person name="Lee S.L."/>
            <person name="Legall F.H."/>
            <person name="Lemon S.J."/>
            <person name="Lewis L.R."/>
            <person name="Li B."/>
            <person name="Liu Y."/>
            <person name="Liu Y.-S."/>
            <person name="Lopez J."/>
            <person name="Lozado R.J."/>
            <person name="Lu J."/>
            <person name="Madu R.C."/>
            <person name="Maheshwari M."/>
            <person name="Maheshwari R."/>
            <person name="Malloy K."/>
            <person name="Martinez E."/>
            <person name="Mathew T."/>
            <person name="Mercado I.C."/>
            <person name="Mercado C."/>
            <person name="Meyer B."/>
            <person name="Montgomery K."/>
            <person name="Morgan M.B."/>
            <person name="Munidasa M."/>
            <person name="Nazareth L.V."/>
            <person name="Nelson J."/>
            <person name="Ng B.M."/>
            <person name="Nguyen N.B."/>
            <person name="Nguyen P.Q."/>
            <person name="Nguyen T."/>
            <person name="Obregon M."/>
            <person name="Okwuonu G.O."/>
            <person name="Onwere C.G."/>
            <person name="Orozco G."/>
            <person name="Parra A."/>
            <person name="Patel S."/>
            <person name="Patil S."/>
            <person name="Perez A."/>
            <person name="Perez Y."/>
            <person name="Pham C."/>
            <person name="Primus E.L."/>
            <person name="Pu L.-L."/>
            <person name="Puazo M."/>
            <person name="Qin X."/>
            <person name="Quiroz J.B."/>
            <person name="Reese J."/>
            <person name="Richards S."/>
            <person name="Rives C.M."/>
            <person name="Robberts R."/>
            <person name="Ruiz S.J."/>
            <person name="Ruiz M.J."/>
            <person name="Santibanez J."/>
            <person name="Schneider B.W."/>
            <person name="Sisson I."/>
            <person name="Smith M."/>
            <person name="Sodergren E."/>
            <person name="Song X.-Z."/>
            <person name="Song B.B."/>
            <person name="Summersgill H."/>
            <person name="Thelus R."/>
            <person name="Thornton R.D."/>
            <person name="Trejos Z.Y."/>
            <person name="Usmani K."/>
            <person name="Vattathil S."/>
            <person name="Villasana D."/>
            <person name="Walker D.L."/>
            <person name="Wang S."/>
            <person name="Wang K."/>
            <person name="White C.S."/>
            <person name="Williams A.C."/>
            <person name="Williamson J."/>
            <person name="Wilson K."/>
            <person name="Woghiren I.O."/>
            <person name="Woodworth J.R."/>
            <person name="Worley K.C."/>
            <person name="Wright R.A."/>
            <person name="Wu W."/>
            <person name="Young L."/>
            <person name="Zhang L."/>
            <person name="Zhang J."/>
            <person name="Zhu Y."/>
            <person name="Muzny D.M."/>
            <person name="Weinstock G."/>
            <person name="Gibbs R.A."/>
        </authorList>
    </citation>
    <scope>NUCLEOTIDE SEQUENCE [LARGE SCALE GENOMIC DNA]</scope>
    <source>
        <strain evidence="4">LSR1</strain>
    </source>
</reference>
<dbReference type="OrthoDB" id="6612512at2759"/>
<dbReference type="HOGENOM" id="CLU_2147881_0_0_1"/>
<dbReference type="EnsemblMetazoa" id="NM_001246159.2">
    <property type="protein sequence ID" value="NP_001233088.1"/>
    <property type="gene ID" value="GeneID_100570074"/>
</dbReference>
<evidence type="ECO:0000313" key="3">
    <source>
        <dbReference type="EnsemblMetazoa" id="NP_001233088.1"/>
    </source>
</evidence>
<dbReference type="CTD" id="100570074"/>
<feature type="chain" id="PRO_5010960809" evidence="1">
    <location>
        <begin position="27"/>
        <end position="112"/>
    </location>
</feature>
<dbReference type="EMBL" id="AK343009">
    <property type="protein sequence ID" value="BAH72811.1"/>
    <property type="molecule type" value="mRNA"/>
</dbReference>
<accession>C4WY41</accession>
<sequence length="112" mass="12705">MIATQIFTVVLISLVYLITCPATATGDATKPNMKQFAVVNNKPEDPTTVEEELNQSESVKTSVPTKIRHVVTKSIGLFFWPLRKSWNVMKNVIIPLRKNMFEKQTPTKIEKD</sequence>
<name>C4WY41_ACYPI</name>
<dbReference type="AlphaFoldDB" id="C4WY41"/>
<evidence type="ECO:0000313" key="4">
    <source>
        <dbReference type="Proteomes" id="UP000007819"/>
    </source>
</evidence>
<dbReference type="GeneID" id="100570074"/>
<evidence type="ECO:0000313" key="2">
    <source>
        <dbReference type="EMBL" id="BAH72811.1"/>
    </source>
</evidence>
<dbReference type="KEGG" id="api:100570074"/>
<evidence type="ECO:0000256" key="1">
    <source>
        <dbReference type="SAM" id="SignalP"/>
    </source>
</evidence>
<proteinExistence type="evidence at transcript level"/>